<name>A0ABR1DK36_NECAM</name>
<keyword evidence="3" id="KW-1185">Reference proteome</keyword>
<dbReference type="Gene3D" id="3.40.710.10">
    <property type="entry name" value="DD-peptidase/beta-lactamase superfamily"/>
    <property type="match status" value="1"/>
</dbReference>
<organism evidence="2 3">
    <name type="scientific">Necator americanus</name>
    <name type="common">Human hookworm</name>
    <dbReference type="NCBI Taxonomy" id="51031"/>
    <lineage>
        <taxon>Eukaryota</taxon>
        <taxon>Metazoa</taxon>
        <taxon>Ecdysozoa</taxon>
        <taxon>Nematoda</taxon>
        <taxon>Chromadorea</taxon>
        <taxon>Rhabditida</taxon>
        <taxon>Rhabditina</taxon>
        <taxon>Rhabditomorpha</taxon>
        <taxon>Strongyloidea</taxon>
        <taxon>Ancylostomatidae</taxon>
        <taxon>Bunostominae</taxon>
        <taxon>Necator</taxon>
    </lineage>
</organism>
<accession>A0ABR1DK36</accession>
<comment type="caution">
    <text evidence="2">The sequence shown here is derived from an EMBL/GenBank/DDBJ whole genome shotgun (WGS) entry which is preliminary data.</text>
</comment>
<evidence type="ECO:0000259" key="1">
    <source>
        <dbReference type="Pfam" id="PF00144"/>
    </source>
</evidence>
<dbReference type="SUPFAM" id="SSF56601">
    <property type="entry name" value="beta-lactamase/transpeptidase-like"/>
    <property type="match status" value="1"/>
</dbReference>
<evidence type="ECO:0000313" key="2">
    <source>
        <dbReference type="EMBL" id="KAK6750831.1"/>
    </source>
</evidence>
<dbReference type="InterPro" id="IPR001466">
    <property type="entry name" value="Beta-lactam-related"/>
</dbReference>
<evidence type="ECO:0000313" key="3">
    <source>
        <dbReference type="Proteomes" id="UP001303046"/>
    </source>
</evidence>
<reference evidence="2 3" key="1">
    <citation type="submission" date="2023-08" db="EMBL/GenBank/DDBJ databases">
        <title>A Necator americanus chromosomal reference genome.</title>
        <authorList>
            <person name="Ilik V."/>
            <person name="Petrzelkova K.J."/>
            <person name="Pardy F."/>
            <person name="Fuh T."/>
            <person name="Niatou-Singa F.S."/>
            <person name="Gouil Q."/>
            <person name="Baker L."/>
            <person name="Ritchie M.E."/>
            <person name="Jex A.R."/>
            <person name="Gazzola D."/>
            <person name="Li H."/>
            <person name="Toshio Fujiwara R."/>
            <person name="Zhan B."/>
            <person name="Aroian R.V."/>
            <person name="Pafco B."/>
            <person name="Schwarz E.M."/>
        </authorList>
    </citation>
    <scope>NUCLEOTIDE SEQUENCE [LARGE SCALE GENOMIC DNA]</scope>
    <source>
        <strain evidence="2 3">Aroian</strain>
        <tissue evidence="2">Whole animal</tissue>
    </source>
</reference>
<gene>
    <name evidence="2" type="primary">Necator_chrIV.g15959</name>
    <name evidence="2" type="ORF">RB195_002664</name>
</gene>
<dbReference type="Proteomes" id="UP001303046">
    <property type="component" value="Unassembled WGS sequence"/>
</dbReference>
<dbReference type="Pfam" id="PF00144">
    <property type="entry name" value="Beta-lactamase"/>
    <property type="match status" value="1"/>
</dbReference>
<feature type="domain" description="Beta-lactamase-related" evidence="1">
    <location>
        <begin position="108"/>
        <end position="335"/>
    </location>
</feature>
<dbReference type="PANTHER" id="PTHR46520:SF1">
    <property type="entry name" value="SERINE BETA-LACTAMASE-LIKE PROTEIN LACTB, MITOCHONDRIAL"/>
    <property type="match status" value="1"/>
</dbReference>
<proteinExistence type="predicted"/>
<sequence length="350" mass="39158">MLPPPQRSPQGKSLVQEERTLFQRLRREVALERSIPSGLDWLVRSCAANNREMICMSSFHPSLIRHVLVWKFYEPYWFADRLENRDDGSKTDLEDPSNNNTEEKEFLSNVPYASVTEALTMFKDDDLIAKPGSKFSYTTHGFTLASAVLEKASGKEYKKLVEDLTFQLGMRHTTLDVNKPVIPNRTKHVTNYYVRNSKHTLENCPEVDNSYKWAGGGLLSDVTDLLIFANAILYSYQASPNTKNAFLNKKIIGLLWKGEASVNDKTLAGLGWMRVNGDDFAGGLNRSSLGGLWYHTGAAVGASSVLLIRPNTNRSAQGNSPSGVCVAMLCNLQDTSLLKLAKEIEDIFRE</sequence>
<dbReference type="EMBL" id="JAVFWL010000004">
    <property type="protein sequence ID" value="KAK6750831.1"/>
    <property type="molecule type" value="Genomic_DNA"/>
</dbReference>
<dbReference type="InterPro" id="IPR052794">
    <property type="entry name" value="Mito_Ser_Protease_LACTB"/>
</dbReference>
<dbReference type="InterPro" id="IPR012338">
    <property type="entry name" value="Beta-lactam/transpept-like"/>
</dbReference>
<protein>
    <recommendedName>
        <fullName evidence="1">Beta-lactamase-related domain-containing protein</fullName>
    </recommendedName>
</protein>
<dbReference type="PANTHER" id="PTHR46520">
    <property type="entry name" value="SERINE BETA-LACTAMASE-LIKE PROTEIN LACTB, MITOCHONDRIAL"/>
    <property type="match status" value="1"/>
</dbReference>